<dbReference type="RefSeq" id="WP_183622907.1">
    <property type="nucleotide sequence ID" value="NZ_JACIDX010000002.1"/>
</dbReference>
<name>A0A7W6CC84_9SPHN</name>
<dbReference type="Proteomes" id="UP000548867">
    <property type="component" value="Unassembled WGS sequence"/>
</dbReference>
<dbReference type="NCBIfam" id="TIGR03425">
    <property type="entry name" value="urea_degr_2"/>
    <property type="match status" value="1"/>
</dbReference>
<dbReference type="PANTHER" id="PTHR31527:SF0">
    <property type="entry name" value="RE64534P"/>
    <property type="match status" value="1"/>
</dbReference>
<accession>A0A7W6CC84</accession>
<organism evidence="2 3">
    <name type="scientific">Novosphingobium sediminicola</name>
    <dbReference type="NCBI Taxonomy" id="563162"/>
    <lineage>
        <taxon>Bacteria</taxon>
        <taxon>Pseudomonadati</taxon>
        <taxon>Pseudomonadota</taxon>
        <taxon>Alphaproteobacteria</taxon>
        <taxon>Sphingomonadales</taxon>
        <taxon>Sphingomonadaceae</taxon>
        <taxon>Novosphingobium</taxon>
    </lineage>
</organism>
<feature type="domain" description="DUF1989" evidence="1">
    <location>
        <begin position="53"/>
        <end position="221"/>
    </location>
</feature>
<evidence type="ECO:0000259" key="1">
    <source>
        <dbReference type="Pfam" id="PF09347"/>
    </source>
</evidence>
<reference evidence="2 3" key="1">
    <citation type="submission" date="2020-08" db="EMBL/GenBank/DDBJ databases">
        <title>Genomic Encyclopedia of Type Strains, Phase IV (KMG-IV): sequencing the most valuable type-strain genomes for metagenomic binning, comparative biology and taxonomic classification.</title>
        <authorList>
            <person name="Goeker M."/>
        </authorList>
    </citation>
    <scope>NUCLEOTIDE SEQUENCE [LARGE SCALE GENOMIC DNA]</scope>
    <source>
        <strain evidence="2 3">DSM 27057</strain>
    </source>
</reference>
<sequence>MTNILANTLANPMAARDHARAMAGTVVEAMPILPPHADDLPTGVAPQDHLWEETIAPGGYATRHLPRGARLRLIDTQGDACASLMIFNAQMPSERLNVADTVKVQWNAYLGAGKLLLSDMGRVLMSIEGDEAGTHDCFAGTSNAASNAAKYGDGTNSGPHPNGRDRFLLGAAKHGLGRRDVHPCVNLFKGTHIEEDGTITPITGPFAPGRSVVLRAEMEVIVVIANCPHVLDPRPDYTVTPLRASAWRGPITQSDDPIRNATPEGLRAFENVEDYVRR</sequence>
<dbReference type="AlphaFoldDB" id="A0A7W6CC84"/>
<evidence type="ECO:0000313" key="3">
    <source>
        <dbReference type="Proteomes" id="UP000548867"/>
    </source>
</evidence>
<dbReference type="InterPro" id="IPR017792">
    <property type="entry name" value="UAAP1"/>
</dbReference>
<comment type="caution">
    <text evidence="2">The sequence shown here is derived from an EMBL/GenBank/DDBJ whole genome shotgun (WGS) entry which is preliminary data.</text>
</comment>
<proteinExistence type="predicted"/>
<dbReference type="Pfam" id="PF09347">
    <property type="entry name" value="DUF1989"/>
    <property type="match status" value="1"/>
</dbReference>
<dbReference type="EMBL" id="JACIDX010000002">
    <property type="protein sequence ID" value="MBB3953898.1"/>
    <property type="molecule type" value="Genomic_DNA"/>
</dbReference>
<dbReference type="PANTHER" id="PTHR31527">
    <property type="entry name" value="RE64534P"/>
    <property type="match status" value="1"/>
</dbReference>
<protein>
    <recommendedName>
        <fullName evidence="1">DUF1989 domain-containing protein</fullName>
    </recommendedName>
</protein>
<gene>
    <name evidence="2" type="ORF">GGR38_000825</name>
</gene>
<evidence type="ECO:0000313" key="2">
    <source>
        <dbReference type="EMBL" id="MBB3953898.1"/>
    </source>
</evidence>
<dbReference type="InterPro" id="IPR018959">
    <property type="entry name" value="DUF1989"/>
</dbReference>
<keyword evidence="3" id="KW-1185">Reference proteome</keyword>